<name>A0A2H3BN38_9AGAR</name>
<gene>
    <name evidence="1" type="ORF">ARMSODRAFT_1022403</name>
</gene>
<dbReference type="Proteomes" id="UP000218334">
    <property type="component" value="Unassembled WGS sequence"/>
</dbReference>
<evidence type="ECO:0000313" key="2">
    <source>
        <dbReference type="Proteomes" id="UP000218334"/>
    </source>
</evidence>
<dbReference type="EMBL" id="KZ293446">
    <property type="protein sequence ID" value="PBK65283.1"/>
    <property type="molecule type" value="Genomic_DNA"/>
</dbReference>
<proteinExistence type="predicted"/>
<accession>A0A2H3BN38</accession>
<sequence>MMPVRRENAAYSPPVLYTPSRASLMPVCGDAQTTTVPVRRHYVSSPDASYTGYVHEYIVPSSPPALGKPRHLHVPLPSQTGGDTPIVVHQLSRPNRGDLEGLCFTRSLSSVCVLGHEGRMNKAATNPPLPSLTVIHSIFPSPVVIQSSGDQECIAVADVVEKLRYALSRLVQLRSSSSLLLL</sequence>
<protein>
    <submittedName>
        <fullName evidence="1">Uncharacterized protein</fullName>
    </submittedName>
</protein>
<dbReference type="AlphaFoldDB" id="A0A2H3BN38"/>
<reference evidence="2" key="1">
    <citation type="journal article" date="2017" name="Nat. Ecol. Evol.">
        <title>Genome expansion and lineage-specific genetic innovations in the forest pathogenic fungi Armillaria.</title>
        <authorList>
            <person name="Sipos G."/>
            <person name="Prasanna A.N."/>
            <person name="Walter M.C."/>
            <person name="O'Connor E."/>
            <person name="Balint B."/>
            <person name="Krizsan K."/>
            <person name="Kiss B."/>
            <person name="Hess J."/>
            <person name="Varga T."/>
            <person name="Slot J."/>
            <person name="Riley R."/>
            <person name="Boka B."/>
            <person name="Rigling D."/>
            <person name="Barry K."/>
            <person name="Lee J."/>
            <person name="Mihaltcheva S."/>
            <person name="LaButti K."/>
            <person name="Lipzen A."/>
            <person name="Waldron R."/>
            <person name="Moloney N.M."/>
            <person name="Sperisen C."/>
            <person name="Kredics L."/>
            <person name="Vagvoelgyi C."/>
            <person name="Patrignani A."/>
            <person name="Fitzpatrick D."/>
            <person name="Nagy I."/>
            <person name="Doyle S."/>
            <person name="Anderson J.B."/>
            <person name="Grigoriev I.V."/>
            <person name="Gueldener U."/>
            <person name="Muensterkoetter M."/>
            <person name="Nagy L.G."/>
        </authorList>
    </citation>
    <scope>NUCLEOTIDE SEQUENCE [LARGE SCALE GENOMIC DNA]</scope>
    <source>
        <strain evidence="2">28-4</strain>
    </source>
</reference>
<organism evidence="1 2">
    <name type="scientific">Armillaria solidipes</name>
    <dbReference type="NCBI Taxonomy" id="1076256"/>
    <lineage>
        <taxon>Eukaryota</taxon>
        <taxon>Fungi</taxon>
        <taxon>Dikarya</taxon>
        <taxon>Basidiomycota</taxon>
        <taxon>Agaricomycotina</taxon>
        <taxon>Agaricomycetes</taxon>
        <taxon>Agaricomycetidae</taxon>
        <taxon>Agaricales</taxon>
        <taxon>Marasmiineae</taxon>
        <taxon>Physalacriaceae</taxon>
        <taxon>Armillaria</taxon>
    </lineage>
</organism>
<evidence type="ECO:0000313" key="1">
    <source>
        <dbReference type="EMBL" id="PBK65283.1"/>
    </source>
</evidence>
<keyword evidence="2" id="KW-1185">Reference proteome</keyword>